<reference evidence="14" key="1">
    <citation type="journal article" date="2014" name="Int. J. Syst. Evol. Microbiol.">
        <title>Complete genome sequence of Corynebacterium casei LMG S-19264T (=DSM 44701T), isolated from a smear-ripened cheese.</title>
        <authorList>
            <consortium name="US DOE Joint Genome Institute (JGI-PGF)"/>
            <person name="Walter F."/>
            <person name="Albersmeier A."/>
            <person name="Kalinowski J."/>
            <person name="Ruckert C."/>
        </authorList>
    </citation>
    <scope>NUCLEOTIDE SEQUENCE</scope>
    <source>
        <strain evidence="14">JCM 14371</strain>
    </source>
</reference>
<dbReference type="GO" id="GO:0046872">
    <property type="term" value="F:metal ion binding"/>
    <property type="evidence" value="ECO:0007669"/>
    <property type="project" value="UniProtKB-KW"/>
</dbReference>
<evidence type="ECO:0000313" key="15">
    <source>
        <dbReference type="Proteomes" id="UP000635726"/>
    </source>
</evidence>
<keyword evidence="5" id="KW-0819">tRNA processing</keyword>
<dbReference type="SUPFAM" id="SSF81301">
    <property type="entry name" value="Nucleotidyltransferase"/>
    <property type="match status" value="1"/>
</dbReference>
<evidence type="ECO:0000256" key="1">
    <source>
        <dbReference type="ARBA" id="ARBA00001946"/>
    </source>
</evidence>
<dbReference type="GO" id="GO:0000049">
    <property type="term" value="F:tRNA binding"/>
    <property type="evidence" value="ECO:0007669"/>
    <property type="project" value="UniProtKB-KW"/>
</dbReference>
<dbReference type="Gene3D" id="1.10.3090.10">
    <property type="entry name" value="cca-adding enzyme, domain 2"/>
    <property type="match status" value="2"/>
</dbReference>
<dbReference type="GO" id="GO:0000166">
    <property type="term" value="F:nucleotide binding"/>
    <property type="evidence" value="ECO:0007669"/>
    <property type="project" value="UniProtKB-KW"/>
</dbReference>
<evidence type="ECO:0000256" key="2">
    <source>
        <dbReference type="ARBA" id="ARBA00007265"/>
    </source>
</evidence>
<dbReference type="PANTHER" id="PTHR47788:SF1">
    <property type="entry name" value="A-ADDING TRNA NUCLEOTIDYLTRANSFERASE"/>
    <property type="match status" value="1"/>
</dbReference>
<comment type="cofactor">
    <cofactor evidence="1">
        <name>Mg(2+)</name>
        <dbReference type="ChEBI" id="CHEBI:18420"/>
    </cofactor>
</comment>
<evidence type="ECO:0000256" key="3">
    <source>
        <dbReference type="ARBA" id="ARBA00022555"/>
    </source>
</evidence>
<evidence type="ECO:0000256" key="10">
    <source>
        <dbReference type="ARBA" id="ARBA00022884"/>
    </source>
</evidence>
<gene>
    <name evidence="14" type="ORF">GCM10008939_26850</name>
</gene>
<dbReference type="Pfam" id="PF01743">
    <property type="entry name" value="PolyA_pol"/>
    <property type="match status" value="1"/>
</dbReference>
<keyword evidence="15" id="KW-1185">Reference proteome</keyword>
<proteinExistence type="inferred from homology"/>
<comment type="caution">
    <text evidence="14">The sequence shown here is derived from an EMBL/GenBank/DDBJ whole genome shotgun (WGS) entry which is preliminary data.</text>
</comment>
<feature type="compositionally biased region" description="Gly residues" evidence="12">
    <location>
        <begin position="1"/>
        <end position="13"/>
    </location>
</feature>
<dbReference type="Proteomes" id="UP000635726">
    <property type="component" value="Unassembled WGS sequence"/>
</dbReference>
<evidence type="ECO:0000313" key="14">
    <source>
        <dbReference type="EMBL" id="GGJ81480.1"/>
    </source>
</evidence>
<keyword evidence="10 11" id="KW-0694">RNA-binding</keyword>
<organism evidence="14 15">
    <name type="scientific">Deinococcus aquiradiocola</name>
    <dbReference type="NCBI Taxonomy" id="393059"/>
    <lineage>
        <taxon>Bacteria</taxon>
        <taxon>Thermotogati</taxon>
        <taxon>Deinococcota</taxon>
        <taxon>Deinococci</taxon>
        <taxon>Deinococcales</taxon>
        <taxon>Deinococcaceae</taxon>
        <taxon>Deinococcus</taxon>
    </lineage>
</organism>
<accession>A0A917PJ49</accession>
<feature type="region of interest" description="Disordered" evidence="12">
    <location>
        <begin position="1"/>
        <end position="31"/>
    </location>
</feature>
<keyword evidence="4 11" id="KW-0808">Transferase</keyword>
<dbReference type="GO" id="GO:0008033">
    <property type="term" value="P:tRNA processing"/>
    <property type="evidence" value="ECO:0007669"/>
    <property type="project" value="UniProtKB-KW"/>
</dbReference>
<dbReference type="CDD" id="cd05398">
    <property type="entry name" value="NT_ClassII-CCAase"/>
    <property type="match status" value="1"/>
</dbReference>
<sequence>MQGTTRGAGGGRVQPGPRRMTSLSPAPDPGAALDARTVWEALPPHARTLLRELRALAVPGARVALVGGAVRDALLGRGSASPDLDLVVAGDDVQRLAGRLGDFVWHPAFRNAALTLPGGEGADLVTARRETYPVPGGSPVPLPGTLEDDLARRDFGLNALALEVTPDGTLALLAVPGGLEDLRARTLRPLHALSLHEDASRLVRAARLAGRLPLHAHPELLAQVPDALGMAARTPRLASELRLLLDEPRPGRAARALSDWGAATLLPEGAADLLERLDALQPGASQSGAAPGGTHRTLYAAALLSLPRGPERLDALALGPKPAELLDRARGDQPARPGTPEHTLRDLLGLTPPYPPLQGRDLLALGVPPGPQVGQLLTRLAQERRAGRYATRDDERRAALTWLDAPQ</sequence>
<dbReference type="InterPro" id="IPR002646">
    <property type="entry name" value="PolA_pol_head_dom"/>
</dbReference>
<keyword evidence="3" id="KW-0820">tRNA-binding</keyword>
<dbReference type="GO" id="GO:0016779">
    <property type="term" value="F:nucleotidyltransferase activity"/>
    <property type="evidence" value="ECO:0007669"/>
    <property type="project" value="UniProtKB-KW"/>
</dbReference>
<keyword evidence="9" id="KW-0460">Magnesium</keyword>
<dbReference type="Gene3D" id="3.30.460.10">
    <property type="entry name" value="Beta Polymerase, domain 2"/>
    <property type="match status" value="1"/>
</dbReference>
<evidence type="ECO:0000256" key="5">
    <source>
        <dbReference type="ARBA" id="ARBA00022694"/>
    </source>
</evidence>
<evidence type="ECO:0000256" key="8">
    <source>
        <dbReference type="ARBA" id="ARBA00022741"/>
    </source>
</evidence>
<feature type="domain" description="Poly A polymerase head" evidence="13">
    <location>
        <begin position="65"/>
        <end position="188"/>
    </location>
</feature>
<comment type="similarity">
    <text evidence="2 11">Belongs to the tRNA nucleotidyltransferase/poly(A) polymerase family.</text>
</comment>
<evidence type="ECO:0000256" key="4">
    <source>
        <dbReference type="ARBA" id="ARBA00022679"/>
    </source>
</evidence>
<evidence type="ECO:0000256" key="12">
    <source>
        <dbReference type="SAM" id="MobiDB-lite"/>
    </source>
</evidence>
<dbReference type="InterPro" id="IPR043519">
    <property type="entry name" value="NT_sf"/>
</dbReference>
<dbReference type="EMBL" id="BMOE01000009">
    <property type="protein sequence ID" value="GGJ81480.1"/>
    <property type="molecule type" value="Genomic_DNA"/>
</dbReference>
<evidence type="ECO:0000256" key="9">
    <source>
        <dbReference type="ARBA" id="ARBA00022842"/>
    </source>
</evidence>
<evidence type="ECO:0000256" key="11">
    <source>
        <dbReference type="RuleBase" id="RU003953"/>
    </source>
</evidence>
<protein>
    <submittedName>
        <fullName evidence="14">tRNA nucleotidyltransferase</fullName>
    </submittedName>
</protein>
<keyword evidence="6" id="KW-0548">Nucleotidyltransferase</keyword>
<dbReference type="SUPFAM" id="SSF81891">
    <property type="entry name" value="Poly A polymerase C-terminal region-like"/>
    <property type="match status" value="1"/>
</dbReference>
<dbReference type="AlphaFoldDB" id="A0A917PJ49"/>
<keyword evidence="8" id="KW-0547">Nucleotide-binding</keyword>
<keyword evidence="7" id="KW-0479">Metal-binding</keyword>
<dbReference type="InterPro" id="IPR052390">
    <property type="entry name" value="tRNA_nt/polyA_polymerase"/>
</dbReference>
<evidence type="ECO:0000256" key="7">
    <source>
        <dbReference type="ARBA" id="ARBA00022723"/>
    </source>
</evidence>
<reference evidence="14" key="2">
    <citation type="submission" date="2020-09" db="EMBL/GenBank/DDBJ databases">
        <authorList>
            <person name="Sun Q."/>
            <person name="Ohkuma M."/>
        </authorList>
    </citation>
    <scope>NUCLEOTIDE SEQUENCE</scope>
    <source>
        <strain evidence="14">JCM 14371</strain>
    </source>
</reference>
<evidence type="ECO:0000259" key="13">
    <source>
        <dbReference type="Pfam" id="PF01743"/>
    </source>
</evidence>
<dbReference type="PANTHER" id="PTHR47788">
    <property type="entry name" value="POLYA POLYMERASE"/>
    <property type="match status" value="1"/>
</dbReference>
<evidence type="ECO:0000256" key="6">
    <source>
        <dbReference type="ARBA" id="ARBA00022695"/>
    </source>
</evidence>
<name>A0A917PJ49_9DEIO</name>